<reference evidence="2" key="1">
    <citation type="submission" date="2019-10" db="EMBL/GenBank/DDBJ databases">
        <authorList>
            <consortium name="DOE Joint Genome Institute"/>
            <person name="Kuo A."/>
            <person name="Miyauchi S."/>
            <person name="Kiss E."/>
            <person name="Drula E."/>
            <person name="Kohler A."/>
            <person name="Sanchez-Garcia M."/>
            <person name="Andreopoulos B."/>
            <person name="Barry K.W."/>
            <person name="Bonito G."/>
            <person name="Buee M."/>
            <person name="Carver A."/>
            <person name="Chen C."/>
            <person name="Cichocki N."/>
            <person name="Clum A."/>
            <person name="Culley D."/>
            <person name="Crous P.W."/>
            <person name="Fauchery L."/>
            <person name="Girlanda M."/>
            <person name="Hayes R."/>
            <person name="Keri Z."/>
            <person name="LaButti K."/>
            <person name="Lipzen A."/>
            <person name="Lombard V."/>
            <person name="Magnuson J."/>
            <person name="Maillard F."/>
            <person name="Morin E."/>
            <person name="Murat C."/>
            <person name="Nolan M."/>
            <person name="Ohm R."/>
            <person name="Pangilinan J."/>
            <person name="Pereira M."/>
            <person name="Perotto S."/>
            <person name="Peter M."/>
            <person name="Riley R."/>
            <person name="Sitrit Y."/>
            <person name="Stielow B."/>
            <person name="Szollosi G."/>
            <person name="Zifcakova L."/>
            <person name="Stursova M."/>
            <person name="Spatafora J.W."/>
            <person name="Tedersoo L."/>
            <person name="Vaario L.-M."/>
            <person name="Yamada A."/>
            <person name="Yan M."/>
            <person name="Wang P."/>
            <person name="Xu J."/>
            <person name="Bruns T."/>
            <person name="Baldrian P."/>
            <person name="Vilgalys R."/>
            <person name="Henrissat B."/>
            <person name="Grigoriev I.V."/>
            <person name="Hibbett D."/>
            <person name="Nagy L.G."/>
            <person name="Martin F.M."/>
        </authorList>
    </citation>
    <scope>NUCLEOTIDE SEQUENCE</scope>
    <source>
        <strain evidence="2">BED1</strain>
    </source>
</reference>
<keyword evidence="3" id="KW-1185">Reference proteome</keyword>
<dbReference type="Proteomes" id="UP001194468">
    <property type="component" value="Unassembled WGS sequence"/>
</dbReference>
<evidence type="ECO:0000256" key="1">
    <source>
        <dbReference type="SAM" id="MobiDB-lite"/>
    </source>
</evidence>
<dbReference type="AlphaFoldDB" id="A0AAD4BP63"/>
<reference evidence="2" key="2">
    <citation type="journal article" date="2020" name="Nat. Commun.">
        <title>Large-scale genome sequencing of mycorrhizal fungi provides insights into the early evolution of symbiotic traits.</title>
        <authorList>
            <person name="Miyauchi S."/>
            <person name="Kiss E."/>
            <person name="Kuo A."/>
            <person name="Drula E."/>
            <person name="Kohler A."/>
            <person name="Sanchez-Garcia M."/>
            <person name="Morin E."/>
            <person name="Andreopoulos B."/>
            <person name="Barry K.W."/>
            <person name="Bonito G."/>
            <person name="Buee M."/>
            <person name="Carver A."/>
            <person name="Chen C."/>
            <person name="Cichocki N."/>
            <person name="Clum A."/>
            <person name="Culley D."/>
            <person name="Crous P.W."/>
            <person name="Fauchery L."/>
            <person name="Girlanda M."/>
            <person name="Hayes R.D."/>
            <person name="Keri Z."/>
            <person name="LaButti K."/>
            <person name="Lipzen A."/>
            <person name="Lombard V."/>
            <person name="Magnuson J."/>
            <person name="Maillard F."/>
            <person name="Murat C."/>
            <person name="Nolan M."/>
            <person name="Ohm R.A."/>
            <person name="Pangilinan J."/>
            <person name="Pereira M.F."/>
            <person name="Perotto S."/>
            <person name="Peter M."/>
            <person name="Pfister S."/>
            <person name="Riley R."/>
            <person name="Sitrit Y."/>
            <person name="Stielow J.B."/>
            <person name="Szollosi G."/>
            <person name="Zifcakova L."/>
            <person name="Stursova M."/>
            <person name="Spatafora J.W."/>
            <person name="Tedersoo L."/>
            <person name="Vaario L.M."/>
            <person name="Yamada A."/>
            <person name="Yan M."/>
            <person name="Wang P."/>
            <person name="Xu J."/>
            <person name="Bruns T."/>
            <person name="Baldrian P."/>
            <person name="Vilgalys R."/>
            <person name="Dunand C."/>
            <person name="Henrissat B."/>
            <person name="Grigoriev I.V."/>
            <person name="Hibbett D."/>
            <person name="Nagy L.G."/>
            <person name="Martin F.M."/>
        </authorList>
    </citation>
    <scope>NUCLEOTIDE SEQUENCE</scope>
    <source>
        <strain evidence="2">BED1</strain>
    </source>
</reference>
<sequence length="79" mass="9310">MYHRYRPLHHPLRQDRAHCIVLAPKQIPSTRFIPRYLTSDALHSSRRNGTTRDEVSNLQYRQTRSIRYTSSGSQSRPCS</sequence>
<name>A0AAD4BP63_BOLED</name>
<dbReference type="EMBL" id="WHUW01000022">
    <property type="protein sequence ID" value="KAF8436305.1"/>
    <property type="molecule type" value="Genomic_DNA"/>
</dbReference>
<feature type="region of interest" description="Disordered" evidence="1">
    <location>
        <begin position="43"/>
        <end position="79"/>
    </location>
</feature>
<proteinExistence type="predicted"/>
<feature type="compositionally biased region" description="Polar residues" evidence="1">
    <location>
        <begin position="56"/>
        <end position="79"/>
    </location>
</feature>
<organism evidence="2 3">
    <name type="scientific">Boletus edulis BED1</name>
    <dbReference type="NCBI Taxonomy" id="1328754"/>
    <lineage>
        <taxon>Eukaryota</taxon>
        <taxon>Fungi</taxon>
        <taxon>Dikarya</taxon>
        <taxon>Basidiomycota</taxon>
        <taxon>Agaricomycotina</taxon>
        <taxon>Agaricomycetes</taxon>
        <taxon>Agaricomycetidae</taxon>
        <taxon>Boletales</taxon>
        <taxon>Boletineae</taxon>
        <taxon>Boletaceae</taxon>
        <taxon>Boletoideae</taxon>
        <taxon>Boletus</taxon>
    </lineage>
</organism>
<accession>A0AAD4BP63</accession>
<evidence type="ECO:0000313" key="2">
    <source>
        <dbReference type="EMBL" id="KAF8436305.1"/>
    </source>
</evidence>
<evidence type="ECO:0000313" key="3">
    <source>
        <dbReference type="Proteomes" id="UP001194468"/>
    </source>
</evidence>
<gene>
    <name evidence="2" type="ORF">L210DRAFT_2477595</name>
</gene>
<comment type="caution">
    <text evidence="2">The sequence shown here is derived from an EMBL/GenBank/DDBJ whole genome shotgun (WGS) entry which is preliminary data.</text>
</comment>
<protein>
    <submittedName>
        <fullName evidence="2">Uncharacterized protein</fullName>
    </submittedName>
</protein>